<proteinExistence type="predicted"/>
<protein>
    <submittedName>
        <fullName evidence="1">Uncharacterized protein</fullName>
    </submittedName>
</protein>
<dbReference type="Proteomes" id="UP001295444">
    <property type="component" value="Chromosome 05"/>
</dbReference>
<dbReference type="EMBL" id="OW240916">
    <property type="protein sequence ID" value="CAH2292657.1"/>
    <property type="molecule type" value="Genomic_DNA"/>
</dbReference>
<dbReference type="AlphaFoldDB" id="A0AAD1W8E5"/>
<reference evidence="1" key="1">
    <citation type="submission" date="2022-03" db="EMBL/GenBank/DDBJ databases">
        <authorList>
            <person name="Alioto T."/>
            <person name="Alioto T."/>
            <person name="Gomez Garrido J."/>
        </authorList>
    </citation>
    <scope>NUCLEOTIDE SEQUENCE</scope>
</reference>
<organism evidence="1 2">
    <name type="scientific">Pelobates cultripes</name>
    <name type="common">Western spadefoot toad</name>
    <dbReference type="NCBI Taxonomy" id="61616"/>
    <lineage>
        <taxon>Eukaryota</taxon>
        <taxon>Metazoa</taxon>
        <taxon>Chordata</taxon>
        <taxon>Craniata</taxon>
        <taxon>Vertebrata</taxon>
        <taxon>Euteleostomi</taxon>
        <taxon>Amphibia</taxon>
        <taxon>Batrachia</taxon>
        <taxon>Anura</taxon>
        <taxon>Pelobatoidea</taxon>
        <taxon>Pelobatidae</taxon>
        <taxon>Pelobates</taxon>
    </lineage>
</organism>
<gene>
    <name evidence="1" type="ORF">PECUL_23A026872</name>
</gene>
<accession>A0AAD1W8E5</accession>
<evidence type="ECO:0000313" key="1">
    <source>
        <dbReference type="EMBL" id="CAH2292657.1"/>
    </source>
</evidence>
<evidence type="ECO:0000313" key="2">
    <source>
        <dbReference type="Proteomes" id="UP001295444"/>
    </source>
</evidence>
<sequence length="57" mass="6138">MAKDRSGRVTYRSQTHCLEKGAVLCTDNLIGIKEPRAPTEVTEGGDLVAQELLAVVP</sequence>
<name>A0AAD1W8E5_PELCU</name>
<keyword evidence="2" id="KW-1185">Reference proteome</keyword>